<dbReference type="Pfam" id="PF01882">
    <property type="entry name" value="DUF58"/>
    <property type="match status" value="1"/>
</dbReference>
<evidence type="ECO:0000313" key="3">
    <source>
        <dbReference type="Proteomes" id="UP000031656"/>
    </source>
</evidence>
<dbReference type="EMBL" id="CP004373">
    <property type="protein sequence ID" value="AHK70278.1"/>
    <property type="molecule type" value="Genomic_DNA"/>
</dbReference>
<dbReference type="PANTHER" id="PTHR33608:SF6">
    <property type="entry name" value="BLL2464 PROTEIN"/>
    <property type="match status" value="1"/>
</dbReference>
<evidence type="ECO:0000259" key="1">
    <source>
        <dbReference type="Pfam" id="PF01882"/>
    </source>
</evidence>
<reference evidence="2 3" key="1">
    <citation type="journal article" date="2015" name="Appl. Microbiol. Biotechnol.">
        <title>The consequence of an additional NADH dehydrogenase paralog on the growth of Gluconobacter oxydans DSM3504.</title>
        <authorList>
            <person name="Kostner D."/>
            <person name="Luchterhand B."/>
            <person name="Junker A."/>
            <person name="Volland S."/>
            <person name="Daniel R."/>
            <person name="Buchs J."/>
            <person name="Liebl W."/>
            <person name="Ehrenreich A."/>
        </authorList>
    </citation>
    <scope>NUCLEOTIDE SEQUENCE [LARGE SCALE GENOMIC DNA]</scope>
    <source>
        <strain evidence="2">DSM 3504</strain>
    </source>
</reference>
<dbReference type="Proteomes" id="UP000031656">
    <property type="component" value="Chromosome"/>
</dbReference>
<dbReference type="RefSeq" id="WP_041110818.1">
    <property type="nucleotide sequence ID" value="NZ_CP004373.1"/>
</dbReference>
<organism evidence="2 3">
    <name type="scientific">Gluconobacter oxydans DSM 3504</name>
    <dbReference type="NCBI Taxonomy" id="1288313"/>
    <lineage>
        <taxon>Bacteria</taxon>
        <taxon>Pseudomonadati</taxon>
        <taxon>Pseudomonadota</taxon>
        <taxon>Alphaproteobacteria</taxon>
        <taxon>Acetobacterales</taxon>
        <taxon>Acetobacteraceae</taxon>
        <taxon>Gluconobacter</taxon>
    </lineage>
</organism>
<dbReference type="HOGENOM" id="CLU_054927_3_0_5"/>
<dbReference type="AlphaFoldDB" id="A0A067Z1L2"/>
<proteinExistence type="predicted"/>
<protein>
    <recommendedName>
        <fullName evidence="1">DUF58 domain-containing protein</fullName>
    </recommendedName>
</protein>
<sequence>MKSPSDTLRSFFRRNRGAASSAPAVQAESLALPALVLEAEKIAASLQSGVHGRRRSGAGEDFWQFRPYHAGEPATSIDWRQSARSPVEDTFWVRERERENAQSLMLWCDPSPSMQWRSSEALPTKAERAQLCTLALASASLRGGERAGLLTGIEAGRALAGRQVLPRLAASLLHPDADEPEFPRMALIPARSDLVVISDFLWDEDRIDTFLKTCASRPVRTHLLCVLDPAERELKRSGRIRFEGLEGGVLTLPAMESLGPAYEQAMNAHLAALKQSAASLHADCILHDTSQNPLPALLALHMALGGGR</sequence>
<name>A0A067Z1L2_GLUOY</name>
<accession>A0A067Z1L2</accession>
<dbReference type="GeneID" id="56904607"/>
<evidence type="ECO:0000313" key="2">
    <source>
        <dbReference type="EMBL" id="AHK70278.1"/>
    </source>
</evidence>
<dbReference type="InterPro" id="IPR002881">
    <property type="entry name" value="DUF58"/>
</dbReference>
<feature type="domain" description="DUF58" evidence="1">
    <location>
        <begin position="65"/>
        <end position="269"/>
    </location>
</feature>
<dbReference type="PANTHER" id="PTHR33608">
    <property type="entry name" value="BLL2464 PROTEIN"/>
    <property type="match status" value="1"/>
</dbReference>
<dbReference type="KEGG" id="goy:GLS_c03610"/>
<gene>
    <name evidence="2" type="ORF">GLS_c03610</name>
</gene>